<reference evidence="5 6" key="1">
    <citation type="submission" date="2016-05" db="EMBL/GenBank/DDBJ databases">
        <title>Complete genome sequence of Novosphingobium guangzhouense SA925(T).</title>
        <authorList>
            <person name="Sha S."/>
        </authorList>
    </citation>
    <scope>NUCLEOTIDE SEQUENCE [LARGE SCALE GENOMIC DNA]</scope>
    <source>
        <strain evidence="5 6">SA925</strain>
    </source>
</reference>
<keyword evidence="1" id="KW-0479">Metal-binding</keyword>
<dbReference type="AlphaFoldDB" id="A0A2K2G6E2"/>
<proteinExistence type="predicted"/>
<evidence type="ECO:0000313" key="6">
    <source>
        <dbReference type="Proteomes" id="UP000236327"/>
    </source>
</evidence>
<dbReference type="GO" id="GO:0016818">
    <property type="term" value="F:hydrolase activity, acting on acid anhydrides, in phosphorus-containing anhydrides"/>
    <property type="evidence" value="ECO:0007669"/>
    <property type="project" value="InterPro"/>
</dbReference>
<evidence type="ECO:0000256" key="1">
    <source>
        <dbReference type="ARBA" id="ARBA00022723"/>
    </source>
</evidence>
<accession>A0A2K2G6E2</accession>
<evidence type="ECO:0000259" key="4">
    <source>
        <dbReference type="Pfam" id="PF08797"/>
    </source>
</evidence>
<evidence type="ECO:0000256" key="3">
    <source>
        <dbReference type="SAM" id="MobiDB-lite"/>
    </source>
</evidence>
<dbReference type="InterPro" id="IPR014905">
    <property type="entry name" value="HIRAN"/>
</dbReference>
<gene>
    <name evidence="5" type="ORF">A8V01_02640</name>
</gene>
<name>A0A2K2G6E2_9SPHN</name>
<protein>
    <recommendedName>
        <fullName evidence="4">HIRAN domain-containing protein</fullName>
    </recommendedName>
</protein>
<feature type="domain" description="HIRAN" evidence="4">
    <location>
        <begin position="2"/>
        <end position="63"/>
    </location>
</feature>
<evidence type="ECO:0000313" key="5">
    <source>
        <dbReference type="EMBL" id="PNU06607.1"/>
    </source>
</evidence>
<feature type="compositionally biased region" description="Acidic residues" evidence="3">
    <location>
        <begin position="100"/>
        <end position="110"/>
    </location>
</feature>
<feature type="region of interest" description="Disordered" evidence="3">
    <location>
        <begin position="84"/>
        <end position="110"/>
    </location>
</feature>
<keyword evidence="6" id="KW-1185">Reference proteome</keyword>
<organism evidence="5 6">
    <name type="scientific">Novosphingobium guangzhouense</name>
    <dbReference type="NCBI Taxonomy" id="1850347"/>
    <lineage>
        <taxon>Bacteria</taxon>
        <taxon>Pseudomonadati</taxon>
        <taxon>Pseudomonadota</taxon>
        <taxon>Alphaproteobacteria</taxon>
        <taxon>Sphingomonadales</taxon>
        <taxon>Sphingomonadaceae</taxon>
        <taxon>Novosphingobium</taxon>
    </lineage>
</organism>
<dbReference type="EMBL" id="LYMM01000002">
    <property type="protein sequence ID" value="PNU06607.1"/>
    <property type="molecule type" value="Genomic_DNA"/>
</dbReference>
<comment type="caution">
    <text evidence="5">The sequence shown here is derived from an EMBL/GenBank/DDBJ whole genome shotgun (WGS) entry which is preliminary data.</text>
</comment>
<dbReference type="GO" id="GO:0008270">
    <property type="term" value="F:zinc ion binding"/>
    <property type="evidence" value="ECO:0007669"/>
    <property type="project" value="InterPro"/>
</dbReference>
<evidence type="ECO:0000256" key="2">
    <source>
        <dbReference type="ARBA" id="ARBA00022801"/>
    </source>
</evidence>
<sequence length="110" mass="12375">MCEVGDRIELRLEPDNPADENAVAVYSAGGMQIGYITSVRAVRISALLRDGREIQAVLQRKTKFGAWIRVAFDGERPALTSAMLEDHDEPEAEPVREEPDFYPDEVWPDD</sequence>
<dbReference type="GO" id="GO:0003676">
    <property type="term" value="F:nucleic acid binding"/>
    <property type="evidence" value="ECO:0007669"/>
    <property type="project" value="InterPro"/>
</dbReference>
<dbReference type="Proteomes" id="UP000236327">
    <property type="component" value="Unassembled WGS sequence"/>
</dbReference>
<keyword evidence="2" id="KW-0378">Hydrolase</keyword>
<dbReference type="Gene3D" id="3.30.70.2330">
    <property type="match status" value="1"/>
</dbReference>
<dbReference type="Pfam" id="PF08797">
    <property type="entry name" value="HIRAN"/>
    <property type="match status" value="1"/>
</dbReference>